<dbReference type="EMBL" id="QEIV01000115">
    <property type="protein sequence ID" value="PWZ99615.1"/>
    <property type="molecule type" value="Genomic_DNA"/>
</dbReference>
<dbReference type="SUPFAM" id="SSF101697">
    <property type="entry name" value="Hypothetical protein YfhH"/>
    <property type="match status" value="1"/>
</dbReference>
<proteinExistence type="inferred from homology"/>
<dbReference type="Gene3D" id="2.30.30.340">
    <property type="entry name" value="Hypothetical protein YfhH like domains"/>
    <property type="match status" value="1"/>
</dbReference>
<gene>
    <name evidence="7" type="ORF">DD924_01700</name>
</gene>
<dbReference type="AlphaFoldDB" id="A0A317ZF39"/>
<keyword evidence="5 6" id="KW-0472">Membrane</keyword>
<dbReference type="STRING" id="937773.SPSINT_0695"/>
<evidence type="ECO:0000256" key="4">
    <source>
        <dbReference type="ARBA" id="ARBA00022989"/>
    </source>
</evidence>
<keyword evidence="4 6" id="KW-1133">Transmembrane helix</keyword>
<comment type="subcellular location">
    <subcellularLocation>
        <location evidence="1">Membrane</location>
        <topology evidence="1">Multi-pass membrane protein</topology>
    </subcellularLocation>
</comment>
<evidence type="ECO:0000313" key="8">
    <source>
        <dbReference type="Proteomes" id="UP000246351"/>
    </source>
</evidence>
<evidence type="ECO:0000256" key="2">
    <source>
        <dbReference type="ARBA" id="ARBA00009773"/>
    </source>
</evidence>
<dbReference type="Proteomes" id="UP000246351">
    <property type="component" value="Unassembled WGS sequence"/>
</dbReference>
<accession>A0A317ZF39</accession>
<dbReference type="InterPro" id="IPR002549">
    <property type="entry name" value="AI-2E-like"/>
</dbReference>
<evidence type="ECO:0000256" key="1">
    <source>
        <dbReference type="ARBA" id="ARBA00004141"/>
    </source>
</evidence>
<keyword evidence="3 6" id="KW-0812">Transmembrane</keyword>
<name>A0A317ZF39_STAPS</name>
<dbReference type="InterPro" id="IPR036289">
    <property type="entry name" value="YfhH"/>
</dbReference>
<evidence type="ECO:0000256" key="5">
    <source>
        <dbReference type="ARBA" id="ARBA00023136"/>
    </source>
</evidence>
<comment type="caution">
    <text evidence="7">The sequence shown here is derived from an EMBL/GenBank/DDBJ whole genome shotgun (WGS) entry which is preliminary data.</text>
</comment>
<evidence type="ECO:0000313" key="7">
    <source>
        <dbReference type="EMBL" id="PWZ99615.1"/>
    </source>
</evidence>
<protein>
    <recommendedName>
        <fullName evidence="9">AI-2E family transporter</fullName>
    </recommendedName>
</protein>
<evidence type="ECO:0000256" key="6">
    <source>
        <dbReference type="SAM" id="Phobius"/>
    </source>
</evidence>
<dbReference type="Pfam" id="PF01594">
    <property type="entry name" value="AI-2E_transport"/>
    <property type="match status" value="1"/>
</dbReference>
<evidence type="ECO:0000256" key="3">
    <source>
        <dbReference type="ARBA" id="ARBA00022692"/>
    </source>
</evidence>
<feature type="transmembrane region" description="Helical" evidence="6">
    <location>
        <begin position="74"/>
        <end position="96"/>
    </location>
</feature>
<comment type="similarity">
    <text evidence="2">Belongs to the autoinducer-2 exporter (AI-2E) (TC 2.A.86) family.</text>
</comment>
<organism evidence="7 8">
    <name type="scientific">Staphylococcus pseudintermedius</name>
    <dbReference type="NCBI Taxonomy" id="283734"/>
    <lineage>
        <taxon>Bacteria</taxon>
        <taxon>Bacillati</taxon>
        <taxon>Bacillota</taxon>
        <taxon>Bacilli</taxon>
        <taxon>Bacillales</taxon>
        <taxon>Staphylococcaceae</taxon>
        <taxon>Staphylococcus</taxon>
        <taxon>Staphylococcus intermedius group</taxon>
    </lineage>
</organism>
<dbReference type="GO" id="GO:0016020">
    <property type="term" value="C:membrane"/>
    <property type="evidence" value="ECO:0007669"/>
    <property type="project" value="UniProtKB-SubCell"/>
</dbReference>
<sequence length="141" mass="15944">MMAAVIGVIGPVIATQIENLIHQIPFIQREAERLINFALDQRDRLPDQVTEKINDIVSYFSQMASDLLSNSLNIISSIVSTLFLLILVPFFLIYMLKDHERFIPAVANIFKVERLKGVFAWGYRINGAEAEEGLPISLLQI</sequence>
<reference evidence="7 8" key="1">
    <citation type="journal article" date="2018" name="Vet. Microbiol.">
        <title>Clonal diversity and geographic distribution of methicillin-resistant Staphylococcus pseudintermedius from Australian animals: Discovery of novel sequence types.</title>
        <authorList>
            <person name="Worthing K.A."/>
            <person name="Abraham S."/>
            <person name="Coombs G.W."/>
            <person name="Pang S."/>
            <person name="Saputra S."/>
            <person name="Jordan D."/>
            <person name="Trott D.J."/>
            <person name="Norris J.M."/>
        </authorList>
    </citation>
    <scope>NUCLEOTIDE SEQUENCE [LARGE SCALE GENOMIC DNA]</scope>
    <source>
        <strain evidence="7 8">ST71 3</strain>
    </source>
</reference>
<evidence type="ECO:0008006" key="9">
    <source>
        <dbReference type="Google" id="ProtNLM"/>
    </source>
</evidence>